<keyword evidence="4" id="KW-1133">Transmembrane helix</keyword>
<dbReference type="SMART" id="SM00020">
    <property type="entry name" value="Tryp_SPc"/>
    <property type="match status" value="1"/>
</dbReference>
<dbReference type="PROSITE" id="PS50240">
    <property type="entry name" value="TRYPSIN_DOM"/>
    <property type="match status" value="1"/>
</dbReference>
<dbReference type="InterPro" id="IPR043504">
    <property type="entry name" value="Peptidase_S1_PA_chymotrypsin"/>
</dbReference>
<feature type="domain" description="Peptidase S1" evidence="5">
    <location>
        <begin position="34"/>
        <end position="271"/>
    </location>
</feature>
<keyword evidence="1" id="KW-1015">Disulfide bond</keyword>
<dbReference type="Gene3D" id="3.30.70.3490">
    <property type="match status" value="1"/>
</dbReference>
<comment type="caution">
    <text evidence="6">The sequence shown here is derived from an EMBL/GenBank/DDBJ whole genome shotgun (WGS) entry which is preliminary data.</text>
</comment>
<feature type="transmembrane region" description="Helical" evidence="4">
    <location>
        <begin position="624"/>
        <end position="644"/>
    </location>
</feature>
<dbReference type="InterPro" id="IPR033116">
    <property type="entry name" value="TRYPSIN_SER"/>
</dbReference>
<dbReference type="InterPro" id="IPR001314">
    <property type="entry name" value="Peptidase_S1A"/>
</dbReference>
<dbReference type="InterPro" id="IPR037239">
    <property type="entry name" value="OSBP_sf"/>
</dbReference>
<reference evidence="6" key="1">
    <citation type="submission" date="2021-02" db="EMBL/GenBank/DDBJ databases">
        <authorList>
            <person name="Nowell W R."/>
        </authorList>
    </citation>
    <scope>NUCLEOTIDE SEQUENCE</scope>
</reference>
<dbReference type="AlphaFoldDB" id="A0A818SQD8"/>
<dbReference type="FunFam" id="2.40.10.10:FF:000068">
    <property type="entry name" value="transmembrane protease serine 2"/>
    <property type="match status" value="1"/>
</dbReference>
<dbReference type="GO" id="GO:0004252">
    <property type="term" value="F:serine-type endopeptidase activity"/>
    <property type="evidence" value="ECO:0007669"/>
    <property type="project" value="InterPro"/>
</dbReference>
<dbReference type="Proteomes" id="UP000663865">
    <property type="component" value="Unassembled WGS sequence"/>
</dbReference>
<comment type="similarity">
    <text evidence="2">Belongs to the peptidase S1 family. CLIP subfamily.</text>
</comment>
<accession>A0A818SQD8</accession>
<dbReference type="Pfam" id="PF00089">
    <property type="entry name" value="Trypsin"/>
    <property type="match status" value="1"/>
</dbReference>
<sequence>MLLLLLLALPVINAEPIPRPCGTMRSFFSAESRIVGGETAPEYAWPWQVYLTLNNMFICGGTLIDRQHVITSAHCVAKPVNNTSDLFVRVGAQNMVREGYYAGTNYRISKKFIHEKYSIPEYGYDIALLRLNNTVDISDTVNFVCLPTSPDFNVSMYQPVVITGFGLTSEGGYLPYRLQQGVIQVLPTCSFAYPWFNSTTQICAGLLGGGRDTCQGDSGGPLVYKPRKSDQWIMFGITSYGYGCGRFYYPGVYSNISHHPPVTNFYVSNRKEGFAVQGSILARSKFYGNSLSAILDGTARLTLLNRGEDYIITMPYANCKGILIGKLTMELGGKVTIVCEKTRYSADIEFKLKPFIGGQELTNHIEGKIRLEKDVLYTFSGHWDDEIILVDKATNARSLFWKVSQPVVNSRLKRYVVPIEQQRDNESEKLWQRVTAAIKQNDQVSATEEKTIIEDEQRKQIKERKATSTEWHPRLFNIDPNSKEWIYTYSDARPWDAHNDISTFENNFIICTRTRHRSQNMNRTNKSSSRNNSIINTVGRPSALTRGPSPSLNNIRDDDAPYLTPNINNQASLLLNSSDDVVSTLKCMDTTLSRISQRLDMYEKDLHYLKSHRKTHEHNQVNSFSSYIQLILIIIVAIILKYIFH</sequence>
<dbReference type="GO" id="GO:0008289">
    <property type="term" value="F:lipid binding"/>
    <property type="evidence" value="ECO:0007669"/>
    <property type="project" value="InterPro"/>
</dbReference>
<gene>
    <name evidence="6" type="ORF">KIK155_LOCUS24997</name>
</gene>
<evidence type="ECO:0000313" key="6">
    <source>
        <dbReference type="EMBL" id="CAF3675999.1"/>
    </source>
</evidence>
<dbReference type="SUPFAM" id="SSF50494">
    <property type="entry name" value="Trypsin-like serine proteases"/>
    <property type="match status" value="1"/>
</dbReference>
<feature type="region of interest" description="Disordered" evidence="3">
    <location>
        <begin position="517"/>
        <end position="560"/>
    </location>
</feature>
<dbReference type="PANTHER" id="PTHR24252">
    <property type="entry name" value="ACROSIN-RELATED"/>
    <property type="match status" value="1"/>
</dbReference>
<protein>
    <recommendedName>
        <fullName evidence="5">Peptidase S1 domain-containing protein</fullName>
    </recommendedName>
</protein>
<dbReference type="GO" id="GO:0006508">
    <property type="term" value="P:proteolysis"/>
    <property type="evidence" value="ECO:0007669"/>
    <property type="project" value="InterPro"/>
</dbReference>
<name>A0A818SQD8_9BILA</name>
<feature type="compositionally biased region" description="Low complexity" evidence="3">
    <location>
        <begin position="520"/>
        <end position="537"/>
    </location>
</feature>
<dbReference type="CDD" id="cd00190">
    <property type="entry name" value="Tryp_SPc"/>
    <property type="match status" value="1"/>
</dbReference>
<evidence type="ECO:0000256" key="3">
    <source>
        <dbReference type="SAM" id="MobiDB-lite"/>
    </source>
</evidence>
<dbReference type="InterPro" id="IPR001254">
    <property type="entry name" value="Trypsin_dom"/>
</dbReference>
<dbReference type="PANTHER" id="PTHR24252:SF18">
    <property type="entry name" value="OVOCHYMASE 1"/>
    <property type="match status" value="1"/>
</dbReference>
<evidence type="ECO:0000256" key="2">
    <source>
        <dbReference type="ARBA" id="ARBA00024195"/>
    </source>
</evidence>
<keyword evidence="4" id="KW-0812">Transmembrane</keyword>
<evidence type="ECO:0000259" key="5">
    <source>
        <dbReference type="PROSITE" id="PS50240"/>
    </source>
</evidence>
<dbReference type="Gene3D" id="2.40.10.10">
    <property type="entry name" value="Trypsin-like serine proteases"/>
    <property type="match status" value="2"/>
</dbReference>
<evidence type="ECO:0000256" key="4">
    <source>
        <dbReference type="SAM" id="Phobius"/>
    </source>
</evidence>
<proteinExistence type="inferred from homology"/>
<evidence type="ECO:0000256" key="1">
    <source>
        <dbReference type="ARBA" id="ARBA00023157"/>
    </source>
</evidence>
<dbReference type="InterPro" id="IPR009003">
    <property type="entry name" value="Peptidase_S1_PA"/>
</dbReference>
<keyword evidence="4" id="KW-0472">Membrane</keyword>
<dbReference type="SUPFAM" id="SSF144000">
    <property type="entry name" value="Oxysterol-binding protein-like"/>
    <property type="match status" value="1"/>
</dbReference>
<dbReference type="Gene3D" id="2.40.160.120">
    <property type="match status" value="1"/>
</dbReference>
<organism evidence="6 7">
    <name type="scientific">Rotaria socialis</name>
    <dbReference type="NCBI Taxonomy" id="392032"/>
    <lineage>
        <taxon>Eukaryota</taxon>
        <taxon>Metazoa</taxon>
        <taxon>Spiralia</taxon>
        <taxon>Gnathifera</taxon>
        <taxon>Rotifera</taxon>
        <taxon>Eurotatoria</taxon>
        <taxon>Bdelloidea</taxon>
        <taxon>Philodinida</taxon>
        <taxon>Philodinidae</taxon>
        <taxon>Rotaria</taxon>
    </lineage>
</organism>
<dbReference type="PROSITE" id="PS00135">
    <property type="entry name" value="TRYPSIN_SER"/>
    <property type="match status" value="1"/>
</dbReference>
<evidence type="ECO:0000313" key="7">
    <source>
        <dbReference type="Proteomes" id="UP000663865"/>
    </source>
</evidence>
<dbReference type="PRINTS" id="PR00722">
    <property type="entry name" value="CHYMOTRYPSIN"/>
</dbReference>
<dbReference type="EMBL" id="CAJNYV010004520">
    <property type="protein sequence ID" value="CAF3675999.1"/>
    <property type="molecule type" value="Genomic_DNA"/>
</dbReference>
<dbReference type="FunFam" id="2.40.10.10:FF:000002">
    <property type="entry name" value="Transmembrane protease serine"/>
    <property type="match status" value="1"/>
</dbReference>